<proteinExistence type="predicted"/>
<evidence type="ECO:0000256" key="1">
    <source>
        <dbReference type="SAM" id="MobiDB-lite"/>
    </source>
</evidence>
<protein>
    <submittedName>
        <fullName evidence="2">Uncharacterized protein</fullName>
    </submittedName>
</protein>
<keyword evidence="3" id="KW-1185">Reference proteome</keyword>
<evidence type="ECO:0000313" key="2">
    <source>
        <dbReference type="EMBL" id="THU72199.1"/>
    </source>
</evidence>
<evidence type="ECO:0000313" key="3">
    <source>
        <dbReference type="Proteomes" id="UP000317650"/>
    </source>
</evidence>
<dbReference type="EMBL" id="PYDT01000001">
    <property type="protein sequence ID" value="THU72199.1"/>
    <property type="molecule type" value="Genomic_DNA"/>
</dbReference>
<dbReference type="Proteomes" id="UP000317650">
    <property type="component" value="Chromosome 4"/>
</dbReference>
<accession>A0A4S8KAW9</accession>
<gene>
    <name evidence="2" type="ORF">C4D60_Mb04t09580</name>
</gene>
<feature type="region of interest" description="Disordered" evidence="1">
    <location>
        <begin position="81"/>
        <end position="133"/>
    </location>
</feature>
<comment type="caution">
    <text evidence="2">The sequence shown here is derived from an EMBL/GenBank/DDBJ whole genome shotgun (WGS) entry which is preliminary data.</text>
</comment>
<dbReference type="AlphaFoldDB" id="A0A4S8KAW9"/>
<organism evidence="2 3">
    <name type="scientific">Musa balbisiana</name>
    <name type="common">Banana</name>
    <dbReference type="NCBI Taxonomy" id="52838"/>
    <lineage>
        <taxon>Eukaryota</taxon>
        <taxon>Viridiplantae</taxon>
        <taxon>Streptophyta</taxon>
        <taxon>Embryophyta</taxon>
        <taxon>Tracheophyta</taxon>
        <taxon>Spermatophyta</taxon>
        <taxon>Magnoliopsida</taxon>
        <taxon>Liliopsida</taxon>
        <taxon>Zingiberales</taxon>
        <taxon>Musaceae</taxon>
        <taxon>Musa</taxon>
    </lineage>
</organism>
<sequence length="133" mass="14810">MAGGGEAFGAEKEETPNETAVELQDNSEAKKLDKQKFSHFCSFFLIRLFYVIGEAHHVADAGGIDRIRVRVRIRIREEGDRVMPRTYGNPTRTSEGHRNGINEASFGGNGSGSRGIKRSRANKSSLRDQERTD</sequence>
<name>A0A4S8KAW9_MUSBA</name>
<feature type="region of interest" description="Disordered" evidence="1">
    <location>
        <begin position="1"/>
        <end position="28"/>
    </location>
</feature>
<reference evidence="2 3" key="1">
    <citation type="journal article" date="2019" name="Nat. Plants">
        <title>Genome sequencing of Musa balbisiana reveals subgenome evolution and function divergence in polyploid bananas.</title>
        <authorList>
            <person name="Yao X."/>
        </authorList>
    </citation>
    <scope>NUCLEOTIDE SEQUENCE [LARGE SCALE GENOMIC DNA]</scope>
    <source>
        <strain evidence="3">cv. DH-PKW</strain>
        <tissue evidence="2">Leaves</tissue>
    </source>
</reference>